<name>A0A401JHU1_9PROT</name>
<dbReference type="AlphaFoldDB" id="A0A401JHU1"/>
<accession>A0A401JHU1</accession>
<feature type="signal peptide" evidence="1">
    <location>
        <begin position="1"/>
        <end position="21"/>
    </location>
</feature>
<keyword evidence="3" id="KW-1185">Reference proteome</keyword>
<gene>
    <name evidence="2" type="ORF">SFMTTN_3506</name>
</gene>
<dbReference type="PANTHER" id="PTHR37691:SF1">
    <property type="entry name" value="BLR3518 PROTEIN"/>
    <property type="match status" value="1"/>
</dbReference>
<dbReference type="InterPro" id="IPR003787">
    <property type="entry name" value="Sulphur_relay_DsrE/F-like"/>
</dbReference>
<keyword evidence="1" id="KW-0732">Signal</keyword>
<dbReference type="RefSeq" id="WP_189836457.1">
    <property type="nucleotide sequence ID" value="NZ_BGOW01000062.1"/>
</dbReference>
<dbReference type="Gene3D" id="3.40.1260.10">
    <property type="entry name" value="DsrEFH-like"/>
    <property type="match status" value="1"/>
</dbReference>
<reference evidence="2 3" key="1">
    <citation type="journal article" date="2019" name="Front. Microbiol.">
        <title>Genomes of Neutrophilic Sulfur-Oxidizing Chemolithoautotrophs Representing 9 Proteobacterial Species From 8 Genera.</title>
        <authorList>
            <person name="Watanabe T."/>
            <person name="Kojima H."/>
            <person name="Umezawa K."/>
            <person name="Hori C."/>
            <person name="Takasuka T.E."/>
            <person name="Kato Y."/>
            <person name="Fukui M."/>
        </authorList>
    </citation>
    <scope>NUCLEOTIDE SEQUENCE [LARGE SCALE GENOMIC DNA]</scope>
    <source>
        <strain evidence="2 3">TTN</strain>
    </source>
</reference>
<dbReference type="InterPro" id="IPR027396">
    <property type="entry name" value="DsrEFH-like"/>
</dbReference>
<dbReference type="Pfam" id="PF02635">
    <property type="entry name" value="DsrE"/>
    <property type="match status" value="1"/>
</dbReference>
<feature type="chain" id="PRO_5019339610" evidence="1">
    <location>
        <begin position="22"/>
        <end position="147"/>
    </location>
</feature>
<evidence type="ECO:0000313" key="3">
    <source>
        <dbReference type="Proteomes" id="UP000286806"/>
    </source>
</evidence>
<dbReference type="PANTHER" id="PTHR37691">
    <property type="entry name" value="BLR3518 PROTEIN"/>
    <property type="match status" value="1"/>
</dbReference>
<evidence type="ECO:0000256" key="1">
    <source>
        <dbReference type="SAM" id="SignalP"/>
    </source>
</evidence>
<dbReference type="SUPFAM" id="SSF75169">
    <property type="entry name" value="DsrEFH-like"/>
    <property type="match status" value="1"/>
</dbReference>
<evidence type="ECO:0000313" key="2">
    <source>
        <dbReference type="EMBL" id="GBL47664.1"/>
    </source>
</evidence>
<sequence length="147" mass="15522">MRHFIRSIVLLLVFSCGAAIAQTATTVSEPAKTGGFKVLLEVNSADPTTWNNAVSNATQIMQVVGMDKAQVEVVAWGAGIKMLAKGSPVAEHVQSLSSYGVSFVACGNTMKALHMSPKDLIAGVTVVPGAIGEIVKRNHEGWTQIKM</sequence>
<organism evidence="2 3">
    <name type="scientific">Sulfuriferula multivorans</name>
    <dbReference type="NCBI Taxonomy" id="1559896"/>
    <lineage>
        <taxon>Bacteria</taxon>
        <taxon>Pseudomonadati</taxon>
        <taxon>Pseudomonadota</taxon>
        <taxon>Betaproteobacteria</taxon>
        <taxon>Nitrosomonadales</taxon>
        <taxon>Sulfuricellaceae</taxon>
        <taxon>Sulfuriferula</taxon>
    </lineage>
</organism>
<proteinExistence type="predicted"/>
<comment type="caution">
    <text evidence="2">The sequence shown here is derived from an EMBL/GenBank/DDBJ whole genome shotgun (WGS) entry which is preliminary data.</text>
</comment>
<dbReference type="Proteomes" id="UP000286806">
    <property type="component" value="Unassembled WGS sequence"/>
</dbReference>
<dbReference type="EMBL" id="BGOW01000062">
    <property type="protein sequence ID" value="GBL47664.1"/>
    <property type="molecule type" value="Genomic_DNA"/>
</dbReference>
<protein>
    <submittedName>
        <fullName evidence="2">Uncharacterized protein</fullName>
    </submittedName>
</protein>